<evidence type="ECO:0000256" key="6">
    <source>
        <dbReference type="PROSITE-ProRule" id="PRU00176"/>
    </source>
</evidence>
<feature type="domain" description="RRM" evidence="10">
    <location>
        <begin position="1368"/>
        <end position="1442"/>
    </location>
</feature>
<feature type="domain" description="RRM" evidence="10">
    <location>
        <begin position="1723"/>
        <end position="1792"/>
    </location>
</feature>
<dbReference type="InterPro" id="IPR013320">
    <property type="entry name" value="ConA-like_dom_sf"/>
</dbReference>
<dbReference type="CDD" id="cd12258">
    <property type="entry name" value="RRM2_RBM26_like"/>
    <property type="match status" value="1"/>
</dbReference>
<dbReference type="InterPro" id="IPR000504">
    <property type="entry name" value="RRM_dom"/>
</dbReference>
<feature type="compositionally biased region" description="Basic and acidic residues" evidence="9">
    <location>
        <begin position="959"/>
        <end position="982"/>
    </location>
</feature>
<evidence type="ECO:0000256" key="7">
    <source>
        <dbReference type="PROSITE-ProRule" id="PRU00723"/>
    </source>
</evidence>
<sequence length="1839" mass="204895">MSIYGYSFAKAQKHINEHTLCLSLALSHTLSPSLSLSLSLSQRDPDYLKLWLEIFISSYDRSLDVDFEKQPFRYGCHVCHMQNIVLIPKYRKRQQISTVEKSRQKFKAAPLTVEFVPFFYQCFQESEHLKDSLKCCLLHLFGAIVAGGQRNALLAISPATMEVLLGVLGAGECLGEGEEGEDWDGATPDRKAVLTLCCLREVVHSLLASSSDQRQVEISTVLDSYFKLLNYDPNTAGLKGHHPAPARSRHWESRLVALQVKMLETIQDMFECSDRPVLQAIFLNSNCFEHLTRLLQNSKLVSIKFAAADKEQKDLTNRLLTGEIESQVFDGRLDSLAVATIKTLTMVMHKSPAAKEVFKERIGYTHLYEVLVSLGQPSRNLLKELMNMAVEGDHSSVGFLGISNVEPLLLLIRWLPELDSSELQIFAADRLRRICALNRRTRAACVNACMPEYVLSTLERDSRLPRVCAESLLSLLGALGAESLTGAELQRLLGLMQNPDNWPHPYTEPVLRSLLAMLRKHTLHSATQYFDLTPPMAGIDVPTVSRWPGSAFSFSAWLSLDQDQLEPAGKGEKRKQLYSFFTPGGTGFEAFISSSGSLVVAVCTKKEYITVMLPDYCFCDSLWHYVGVVHIPGKRPFGQSLVYIYVDGQLKLSAPLKYPNMAEAFTSCCIGSAGQRTTTPPPSQIADPPQSRTSVWGGLSKLALISPGTQDSEWGRPTSLQGHLSTVMVFSEALSTNTIRALYNTGTVDSCPGDRQACKNPICVDLSPNLLHGRLTGNKVVNWDVKDIINCIGGLPVLFPILEQLTLLTLEQHTGFLGSDGMTPECATPTDGDWEPHPVRLSLEELEKRKSRLETCQLNIFEHLTDLKSFFVEGISGNAPLVKAVVPKNQSHSFISQGSPDTLDKNTLHLYSVNGKHLYSESLTEQLTDMCVSGDYIITGSEQGFLSIRDLYRRLDERKKDDRSRKREYERPPPRRDSYRDRYNRRRGRSYSRSRSRSWSKDRVRDRDRERERERERDRDRERERSRTRSPSRSRSRSREREAGKPKYDHERPEGGDAEAYVPPPLVSMPSSSHFPVPALSSTITVIAPTHHGNSTTESWSEFPPDHVSYGRVVPPPSRKRCRDYDEKGFCMRGDMCPFDHGSDPVVVEDVNLPSIIPFPPAPLAVGDGPPPPTLPPPPGLLPPPPMNIRPPVPPGSLPPVAGPPPPIPALDAPPNVMTSSVPSIVPSSRPLLPQPPLHLVNSGIRPPLIQPPPPLFTADSFEPDVYNPEAPSLNSRPAYRPRVNVQRSNLIGLTMGEVDLHPREKMLNNNNARIVLESDSRKRGAVHHDGGIPSKKPWFDKMNFNKPNHHGYHKKLPLPLPLPLPNTKLAIRQIPPELNNISKLNEHFSRFGKIVNLQVAYNNDPESALIQFESPEEARRAIQSTEAVLNNRFIKVHWHRDDGPPATRTHTPHNVGSQQPEATSLKQSVKDRLGPLPSNSTEPLQDATPPSQSSQSAARSSVKERLGFSKAAAAAADGKVFSTSTGLTKTFYNPAAMKPGQKGVVTAASSEEALKKKQEALKLQQDVRKKKQEILEKHIETQKLLISKLEKNKSMKAEDKAQLMQTLTNLTNSISKLQEEIRGLSSTHTLQSAIKSKAQAQKELLDTELDLYKKTQAGEDTAQLKLRYTQLQLEAAKRGILTPGRGRGAHARGRGTARGRGRGARGRPRGIPTHSVVDHRPRALEISGFTEGDRVDLLPHFAQFGEIEDCQMEDSGLSAVITFRTRAEAEQAAVHGVKLNNQDLRLSWYKPAVSLNTADADEAEPEEDEFQEDSLVDDALLQDDDEEDDDNESRSWRR</sequence>
<dbReference type="GO" id="GO:0005634">
    <property type="term" value="C:nucleus"/>
    <property type="evidence" value="ECO:0007669"/>
    <property type="project" value="TreeGrafter"/>
</dbReference>
<dbReference type="Gene3D" id="2.60.120.200">
    <property type="match status" value="1"/>
</dbReference>
<protein>
    <submittedName>
        <fullName evidence="12">Neurobeachin-like protein 1</fullName>
    </submittedName>
</protein>
<dbReference type="PANTHER" id="PTHR14398">
    <property type="entry name" value="RNA RECOGNITION RRM/RNP DOMAIN"/>
    <property type="match status" value="1"/>
</dbReference>
<feature type="compositionally biased region" description="Basic residues" evidence="9">
    <location>
        <begin position="1688"/>
        <end position="1709"/>
    </location>
</feature>
<dbReference type="InterPro" id="IPR000571">
    <property type="entry name" value="Znf_CCCH"/>
</dbReference>
<feature type="region of interest" description="Disordered" evidence="9">
    <location>
        <begin position="1440"/>
        <end position="1503"/>
    </location>
</feature>
<dbReference type="SMART" id="SM00360">
    <property type="entry name" value="RRM"/>
    <property type="match status" value="2"/>
</dbReference>
<feature type="zinc finger region" description="C3H1-type" evidence="7">
    <location>
        <begin position="1116"/>
        <end position="1144"/>
    </location>
</feature>
<feature type="region of interest" description="Disordered" evidence="9">
    <location>
        <begin position="1683"/>
        <end position="1715"/>
    </location>
</feature>
<evidence type="ECO:0000256" key="9">
    <source>
        <dbReference type="SAM" id="MobiDB-lite"/>
    </source>
</evidence>
<dbReference type="Gene3D" id="3.30.70.330">
    <property type="match status" value="2"/>
</dbReference>
<evidence type="ECO:0000256" key="2">
    <source>
        <dbReference type="ARBA" id="ARBA00022771"/>
    </source>
</evidence>
<reference evidence="12 13" key="1">
    <citation type="journal article" date="2019" name="Genome Biol. Evol.">
        <title>Whole-Genome Sequencing of the Giant Devil Catfish, Bagarius yarrelli.</title>
        <authorList>
            <person name="Jiang W."/>
            <person name="Lv Y."/>
            <person name="Cheng L."/>
            <person name="Yang K."/>
            <person name="Chao B."/>
            <person name="Wang X."/>
            <person name="Li Y."/>
            <person name="Pan X."/>
            <person name="You X."/>
            <person name="Zhang Y."/>
            <person name="Yang J."/>
            <person name="Li J."/>
            <person name="Zhang X."/>
            <person name="Liu S."/>
            <person name="Sun C."/>
            <person name="Yang J."/>
            <person name="Shi Q."/>
        </authorList>
    </citation>
    <scope>NUCLEOTIDE SEQUENCE [LARGE SCALE GENOMIC DNA]</scope>
    <source>
        <strain evidence="12">JWS20170419001</strain>
        <tissue evidence="12">Muscle</tissue>
    </source>
</reference>
<organism evidence="12 13">
    <name type="scientific">Bagarius yarrelli</name>
    <name type="common">Goonch</name>
    <name type="synonym">Bagrus yarrelli</name>
    <dbReference type="NCBI Taxonomy" id="175774"/>
    <lineage>
        <taxon>Eukaryota</taxon>
        <taxon>Metazoa</taxon>
        <taxon>Chordata</taxon>
        <taxon>Craniata</taxon>
        <taxon>Vertebrata</taxon>
        <taxon>Euteleostomi</taxon>
        <taxon>Actinopterygii</taxon>
        <taxon>Neopterygii</taxon>
        <taxon>Teleostei</taxon>
        <taxon>Ostariophysi</taxon>
        <taxon>Siluriformes</taxon>
        <taxon>Sisoridae</taxon>
        <taxon>Sisorinae</taxon>
        <taxon>Bagarius</taxon>
    </lineage>
</organism>
<dbReference type="FunFam" id="3.30.70.330:FF:000124">
    <property type="entry name" value="RNA-binding protein 26 isoform X3"/>
    <property type="match status" value="1"/>
</dbReference>
<feature type="coiled-coil region" evidence="8">
    <location>
        <begin position="1601"/>
        <end position="1656"/>
    </location>
</feature>
<keyword evidence="13" id="KW-1185">Reference proteome</keyword>
<dbReference type="PROSITE" id="PS50102">
    <property type="entry name" value="RRM"/>
    <property type="match status" value="2"/>
</dbReference>
<dbReference type="Pfam" id="PF00076">
    <property type="entry name" value="RRM_1"/>
    <property type="match status" value="1"/>
</dbReference>
<evidence type="ECO:0000256" key="4">
    <source>
        <dbReference type="ARBA" id="ARBA00022884"/>
    </source>
</evidence>
<feature type="compositionally biased region" description="Pro residues" evidence="9">
    <location>
        <begin position="1166"/>
        <end position="1209"/>
    </location>
</feature>
<dbReference type="Proteomes" id="UP000319801">
    <property type="component" value="Unassembled WGS sequence"/>
</dbReference>
<dbReference type="SMART" id="SM00356">
    <property type="entry name" value="ZnF_C3H1"/>
    <property type="match status" value="1"/>
</dbReference>
<dbReference type="FunFam" id="3.30.70.330:FF:000330">
    <property type="entry name" value="RNA-binding motif protein 26"/>
    <property type="match status" value="1"/>
</dbReference>
<evidence type="ECO:0000313" key="13">
    <source>
        <dbReference type="Proteomes" id="UP000319801"/>
    </source>
</evidence>
<keyword evidence="2 7" id="KW-0863">Zinc-finger</keyword>
<dbReference type="GO" id="GO:0003723">
    <property type="term" value="F:RNA binding"/>
    <property type="evidence" value="ECO:0007669"/>
    <property type="project" value="UniProtKB-UniRule"/>
</dbReference>
<evidence type="ECO:0000256" key="3">
    <source>
        <dbReference type="ARBA" id="ARBA00022833"/>
    </source>
</evidence>
<dbReference type="Pfam" id="PF14605">
    <property type="entry name" value="Nup35_RRM_2"/>
    <property type="match status" value="1"/>
</dbReference>
<evidence type="ECO:0000256" key="8">
    <source>
        <dbReference type="SAM" id="Coils"/>
    </source>
</evidence>
<dbReference type="InterPro" id="IPR046852">
    <property type="entry name" value="Neurobeachin_a-sol"/>
</dbReference>
<dbReference type="InterPro" id="IPR045137">
    <property type="entry name" value="RBM26/27"/>
</dbReference>
<feature type="compositionally biased region" description="Basic and acidic residues" evidence="9">
    <location>
        <begin position="999"/>
        <end position="1027"/>
    </location>
</feature>
<keyword evidence="4 6" id="KW-0694">RNA-binding</keyword>
<evidence type="ECO:0000259" key="11">
    <source>
        <dbReference type="PROSITE" id="PS50103"/>
    </source>
</evidence>
<feature type="domain" description="C3H1-type" evidence="11">
    <location>
        <begin position="1116"/>
        <end position="1144"/>
    </location>
</feature>
<evidence type="ECO:0000313" key="12">
    <source>
        <dbReference type="EMBL" id="TSK42112.1"/>
    </source>
</evidence>
<feature type="region of interest" description="Disordered" evidence="9">
    <location>
        <begin position="959"/>
        <end position="1065"/>
    </location>
</feature>
<evidence type="ECO:0000256" key="5">
    <source>
        <dbReference type="ARBA" id="ARBA00023054"/>
    </source>
</evidence>
<proteinExistence type="predicted"/>
<evidence type="ECO:0000259" key="10">
    <source>
        <dbReference type="PROSITE" id="PS50102"/>
    </source>
</evidence>
<name>A0A556TR53_BAGYA</name>
<dbReference type="GO" id="GO:0008270">
    <property type="term" value="F:zinc ion binding"/>
    <property type="evidence" value="ECO:0007669"/>
    <property type="project" value="UniProtKB-KW"/>
</dbReference>
<dbReference type="SUPFAM" id="SSF49899">
    <property type="entry name" value="Concanavalin A-like lectins/glucanases"/>
    <property type="match status" value="1"/>
</dbReference>
<dbReference type="PROSITE" id="PS50103">
    <property type="entry name" value="ZF_C3H1"/>
    <property type="match status" value="1"/>
</dbReference>
<keyword evidence="3 7" id="KW-0862">Zinc</keyword>
<feature type="region of interest" description="Disordered" evidence="9">
    <location>
        <begin position="1798"/>
        <end position="1839"/>
    </location>
</feature>
<dbReference type="InterPro" id="IPR035979">
    <property type="entry name" value="RBD_domain_sf"/>
</dbReference>
<dbReference type="Pfam" id="PF20425">
    <property type="entry name" value="Neurobeachin"/>
    <property type="match status" value="1"/>
</dbReference>
<feature type="compositionally biased region" description="Acidic residues" evidence="9">
    <location>
        <begin position="1800"/>
        <end position="1832"/>
    </location>
</feature>
<dbReference type="EMBL" id="VCAZ01000012">
    <property type="protein sequence ID" value="TSK42112.1"/>
    <property type="molecule type" value="Genomic_DNA"/>
</dbReference>
<comment type="caution">
    <text evidence="12">The sequence shown here is derived from an EMBL/GenBank/DDBJ whole genome shotgun (WGS) entry which is preliminary data.</text>
</comment>
<evidence type="ECO:0000256" key="1">
    <source>
        <dbReference type="ARBA" id="ARBA00022723"/>
    </source>
</evidence>
<accession>A0A556TR53</accession>
<feature type="compositionally biased region" description="Low complexity" evidence="9">
    <location>
        <begin position="1492"/>
        <end position="1501"/>
    </location>
</feature>
<keyword evidence="1 7" id="KW-0479">Metal-binding</keyword>
<dbReference type="PANTHER" id="PTHR14398:SF2">
    <property type="entry name" value="RNA-BINDING PROTEIN 26"/>
    <property type="match status" value="1"/>
</dbReference>
<feature type="compositionally biased region" description="Basic residues" evidence="9">
    <location>
        <begin position="983"/>
        <end position="998"/>
    </location>
</feature>
<dbReference type="SUPFAM" id="SSF54928">
    <property type="entry name" value="RNA-binding domain, RBD"/>
    <property type="match status" value="2"/>
</dbReference>
<feature type="compositionally biased region" description="Polar residues" evidence="9">
    <location>
        <begin position="1449"/>
        <end position="1468"/>
    </location>
</feature>
<keyword evidence="5 8" id="KW-0175">Coiled coil</keyword>
<gene>
    <name evidence="12" type="ORF">Baya_4580</name>
</gene>
<dbReference type="OrthoDB" id="443401at2759"/>
<feature type="compositionally biased region" description="Basic and acidic residues" evidence="9">
    <location>
        <begin position="1037"/>
        <end position="1055"/>
    </location>
</feature>
<feature type="region of interest" description="Disordered" evidence="9">
    <location>
        <begin position="1166"/>
        <end position="1215"/>
    </location>
</feature>
<dbReference type="InterPro" id="IPR012677">
    <property type="entry name" value="Nucleotide-bd_a/b_plait_sf"/>
</dbReference>
<dbReference type="InterPro" id="IPR039511">
    <property type="entry name" value="RBM26-like_RRM2"/>
</dbReference>